<keyword evidence="2 6" id="KW-0812">Transmembrane</keyword>
<keyword evidence="4 6" id="KW-0472">Membrane</keyword>
<feature type="compositionally biased region" description="Basic residues" evidence="5">
    <location>
        <begin position="527"/>
        <end position="540"/>
    </location>
</feature>
<gene>
    <name evidence="7" type="ORF">PV06_07717</name>
</gene>
<dbReference type="OrthoDB" id="5207033at2759"/>
<evidence type="ECO:0000256" key="5">
    <source>
        <dbReference type="SAM" id="MobiDB-lite"/>
    </source>
</evidence>
<feature type="compositionally biased region" description="Polar residues" evidence="5">
    <location>
        <begin position="542"/>
        <end position="572"/>
    </location>
</feature>
<keyword evidence="3 6" id="KW-1133">Transmembrane helix</keyword>
<dbReference type="InterPro" id="IPR002523">
    <property type="entry name" value="MgTranspt_CorA/ZnTranspt_ZntB"/>
</dbReference>
<evidence type="ECO:0000256" key="4">
    <source>
        <dbReference type="ARBA" id="ARBA00023136"/>
    </source>
</evidence>
<feature type="transmembrane region" description="Helical" evidence="6">
    <location>
        <begin position="448"/>
        <end position="471"/>
    </location>
</feature>
<keyword evidence="8" id="KW-1185">Reference proteome</keyword>
<feature type="transmembrane region" description="Helical" evidence="6">
    <location>
        <begin position="483"/>
        <end position="503"/>
    </location>
</feature>
<name>A0A0D2BSW5_9EURO</name>
<dbReference type="HOGENOM" id="CLU_536395_0_0_1"/>
<dbReference type="EMBL" id="KN847338">
    <property type="protein sequence ID" value="KIW40527.1"/>
    <property type="molecule type" value="Genomic_DNA"/>
</dbReference>
<dbReference type="Pfam" id="PF01544">
    <property type="entry name" value="CorA"/>
    <property type="match status" value="1"/>
</dbReference>
<evidence type="ECO:0000256" key="6">
    <source>
        <dbReference type="SAM" id="Phobius"/>
    </source>
</evidence>
<dbReference type="AlphaFoldDB" id="A0A0D2BSW5"/>
<evidence type="ECO:0000313" key="7">
    <source>
        <dbReference type="EMBL" id="KIW40527.1"/>
    </source>
</evidence>
<dbReference type="Proteomes" id="UP000053342">
    <property type="component" value="Unassembled WGS sequence"/>
</dbReference>
<reference evidence="7 8" key="1">
    <citation type="submission" date="2015-01" db="EMBL/GenBank/DDBJ databases">
        <title>The Genome Sequence of Exophiala oligosperma CBS72588.</title>
        <authorList>
            <consortium name="The Broad Institute Genomics Platform"/>
            <person name="Cuomo C."/>
            <person name="de Hoog S."/>
            <person name="Gorbushina A."/>
            <person name="Stielow B."/>
            <person name="Teixiera M."/>
            <person name="Abouelleil A."/>
            <person name="Chapman S.B."/>
            <person name="Priest M."/>
            <person name="Young S.K."/>
            <person name="Wortman J."/>
            <person name="Nusbaum C."/>
            <person name="Birren B."/>
        </authorList>
    </citation>
    <scope>NUCLEOTIDE SEQUENCE [LARGE SCALE GENOMIC DNA]</scope>
    <source>
        <strain evidence="7 8">CBS 72588</strain>
    </source>
</reference>
<evidence type="ECO:0000256" key="1">
    <source>
        <dbReference type="ARBA" id="ARBA00004141"/>
    </source>
</evidence>
<dbReference type="SUPFAM" id="SSF144083">
    <property type="entry name" value="Magnesium transport protein CorA, transmembrane region"/>
    <property type="match status" value="1"/>
</dbReference>
<proteinExistence type="predicted"/>
<sequence length="572" mass="64712">MPPANLLRQLKGKSYEVNLEPGSAPVSYDNTDLRDVQTLVARPIESYTTGTAHVIFMPSIEKRLERGFAPDQLIDDLSSRFNIPEFFFDVAGWNANGFFRSSELGNRDPSTSAPYSYCKLLNRVRRSYSMMAGTSSRFLTKNVMDKVSVGDQNTVPGHTSDAAARRHFSEFSDAEDEKWTWTSADTGPPQASTPSSNPPSYRSLTRNPNPKSPSYKYTWDFMGFCTYWRRTAIRGGGGQYAFLNIIVCFDLSKEIKKKIMAAISNARFDIAQGLHDPFCLLNVANNVMIEHFHRSLWSFQPPIRNVEKTRLEGWVKTLQNDGGDTARAREVTALVAKYAAMHELNRHVHHIAEAMQVASNTLKNITEAHDSLCSATSPAQHTSDNISNNLRFQTVYTDNLRCRADAFVDRMKNETRFISNRVAIEDNDVSKGILAETRNDGRVLSETVSVLTLLFLPGTFVSGFFGMNFFSVDGNGWKWLPNFWMFFAFTAPITFAGLVLFMFEVNVVGWSRRNFSKPVKNWYLDKQRKRSRSRNQRRRNTQTETTHAGTNSQTQTNVNMDTNTIGQNDGVV</sequence>
<dbReference type="InterPro" id="IPR045863">
    <property type="entry name" value="CorA_TM1_TM2"/>
</dbReference>
<dbReference type="GO" id="GO:0046873">
    <property type="term" value="F:metal ion transmembrane transporter activity"/>
    <property type="evidence" value="ECO:0007669"/>
    <property type="project" value="InterPro"/>
</dbReference>
<dbReference type="Gene3D" id="1.20.58.340">
    <property type="entry name" value="Magnesium transport protein CorA, transmembrane region"/>
    <property type="match status" value="1"/>
</dbReference>
<dbReference type="GO" id="GO:0016020">
    <property type="term" value="C:membrane"/>
    <property type="evidence" value="ECO:0007669"/>
    <property type="project" value="UniProtKB-SubCell"/>
</dbReference>
<feature type="region of interest" description="Disordered" evidence="5">
    <location>
        <begin position="179"/>
        <end position="208"/>
    </location>
</feature>
<comment type="subcellular location">
    <subcellularLocation>
        <location evidence="1">Membrane</location>
        <topology evidence="1">Multi-pass membrane protein</topology>
    </subcellularLocation>
</comment>
<protein>
    <submittedName>
        <fullName evidence="7">Uncharacterized protein</fullName>
    </submittedName>
</protein>
<dbReference type="GeneID" id="27359791"/>
<feature type="compositionally biased region" description="Polar residues" evidence="5">
    <location>
        <begin position="180"/>
        <end position="208"/>
    </location>
</feature>
<dbReference type="RefSeq" id="XP_016260743.1">
    <property type="nucleotide sequence ID" value="XM_016408989.1"/>
</dbReference>
<evidence type="ECO:0000256" key="2">
    <source>
        <dbReference type="ARBA" id="ARBA00022692"/>
    </source>
</evidence>
<evidence type="ECO:0000313" key="8">
    <source>
        <dbReference type="Proteomes" id="UP000053342"/>
    </source>
</evidence>
<feature type="region of interest" description="Disordered" evidence="5">
    <location>
        <begin position="526"/>
        <end position="572"/>
    </location>
</feature>
<dbReference type="STRING" id="215243.A0A0D2BSW5"/>
<dbReference type="VEuPathDB" id="FungiDB:PV06_07717"/>
<organism evidence="7 8">
    <name type="scientific">Exophiala oligosperma</name>
    <dbReference type="NCBI Taxonomy" id="215243"/>
    <lineage>
        <taxon>Eukaryota</taxon>
        <taxon>Fungi</taxon>
        <taxon>Dikarya</taxon>
        <taxon>Ascomycota</taxon>
        <taxon>Pezizomycotina</taxon>
        <taxon>Eurotiomycetes</taxon>
        <taxon>Chaetothyriomycetidae</taxon>
        <taxon>Chaetothyriales</taxon>
        <taxon>Herpotrichiellaceae</taxon>
        <taxon>Exophiala</taxon>
    </lineage>
</organism>
<accession>A0A0D2BSW5</accession>
<evidence type="ECO:0000256" key="3">
    <source>
        <dbReference type="ARBA" id="ARBA00022989"/>
    </source>
</evidence>